<dbReference type="Pfam" id="PF01315">
    <property type="entry name" value="Ald_Xan_dh_C"/>
    <property type="match status" value="1"/>
</dbReference>
<dbReference type="PANTHER" id="PTHR11908:SF132">
    <property type="entry name" value="ALDEHYDE OXIDASE 1-RELATED"/>
    <property type="match status" value="1"/>
</dbReference>
<evidence type="ECO:0000313" key="5">
    <source>
        <dbReference type="Proteomes" id="UP000254051"/>
    </source>
</evidence>
<sequence>MNERKHVIGKSVKRVDAFDKVTGRAKYTDDLCDKGAYIAKILHSTVAHGIVKSIDTKEAERIPGVVKVVTCFDVPKRYFPTAGHPWSTDPEHQDVADRLLLTDHVKFYGDDVAAVVAENEVAAAQAVQAIKVEYEELPFVLDAQKAMEADAPLIHENYPGNILKHTSIRNGNYEEARKEEGLIKVEGWYDTPTVQHCHIENFICYSYMEQGRIVVVSSTQIPHICRRVVGQALGIPWGEVRVIKPYIGGGFGNKQDILYEPLCAYLSTVVGGRLVKLDVSREETFVSNRVRHAIRTHIISYVRPDGSFAARKMECFSDQGAYASHGHSIAAKGMGAFPQLYPCPNIEADAYTVFTNKSVAGAM</sequence>
<proteinExistence type="predicted"/>
<dbReference type="InterPro" id="IPR037165">
    <property type="entry name" value="AldOxase/xan_DH_Mopterin-bd_sf"/>
</dbReference>
<dbReference type="Pfam" id="PF02738">
    <property type="entry name" value="MoCoBD_1"/>
    <property type="match status" value="1"/>
</dbReference>
<gene>
    <name evidence="4" type="ORF">SAMN05216529_102499</name>
</gene>
<dbReference type="Gene3D" id="3.30.365.10">
    <property type="entry name" value="Aldehyde oxidase/xanthine dehydrogenase, molybdopterin binding domain"/>
    <property type="match status" value="2"/>
</dbReference>
<evidence type="ECO:0000259" key="3">
    <source>
        <dbReference type="SMART" id="SM01008"/>
    </source>
</evidence>
<dbReference type="GO" id="GO:0005506">
    <property type="term" value="F:iron ion binding"/>
    <property type="evidence" value="ECO:0007669"/>
    <property type="project" value="InterPro"/>
</dbReference>
<dbReference type="SUPFAM" id="SSF56003">
    <property type="entry name" value="Molybdenum cofactor-binding domain"/>
    <property type="match status" value="1"/>
</dbReference>
<dbReference type="GO" id="GO:0016491">
    <property type="term" value="F:oxidoreductase activity"/>
    <property type="evidence" value="ECO:0007669"/>
    <property type="project" value="UniProtKB-KW"/>
</dbReference>
<accession>A0A316A2E4</accession>
<dbReference type="InterPro" id="IPR016208">
    <property type="entry name" value="Ald_Oxase/xanthine_DH-like"/>
</dbReference>
<dbReference type="SMART" id="SM01008">
    <property type="entry name" value="Ald_Xan_dh_C"/>
    <property type="match status" value="1"/>
</dbReference>
<evidence type="ECO:0000256" key="1">
    <source>
        <dbReference type="ARBA" id="ARBA00022505"/>
    </source>
</evidence>
<dbReference type="Proteomes" id="UP000254051">
    <property type="component" value="Unassembled WGS sequence"/>
</dbReference>
<dbReference type="EMBL" id="UHJJ01000002">
    <property type="protein sequence ID" value="SUQ13278.1"/>
    <property type="molecule type" value="Genomic_DNA"/>
</dbReference>
<evidence type="ECO:0000256" key="2">
    <source>
        <dbReference type="ARBA" id="ARBA00023002"/>
    </source>
</evidence>
<dbReference type="InterPro" id="IPR000674">
    <property type="entry name" value="Ald_Oxase/Xan_DH_a/b"/>
</dbReference>
<name>A0A316A2E4_9FIRM</name>
<reference evidence="5" key="1">
    <citation type="submission" date="2017-07" db="EMBL/GenBank/DDBJ databases">
        <authorList>
            <person name="Varghese N."/>
            <person name="Submissions S."/>
        </authorList>
    </citation>
    <scope>NUCLEOTIDE SEQUENCE [LARGE SCALE GENOMIC DNA]</scope>
    <source>
        <strain evidence="5">NLAE-zl-C134</strain>
    </source>
</reference>
<feature type="domain" description="Aldehyde oxidase/xanthine dehydrogenase a/b hammerhead" evidence="3">
    <location>
        <begin position="22"/>
        <end position="138"/>
    </location>
</feature>
<dbReference type="AlphaFoldDB" id="A0A316A2E4"/>
<dbReference type="SUPFAM" id="SSF54665">
    <property type="entry name" value="CO dehydrogenase molybdoprotein N-domain-like"/>
    <property type="match status" value="1"/>
</dbReference>
<dbReference type="Gene3D" id="3.90.1170.50">
    <property type="entry name" value="Aldehyde oxidase/xanthine dehydrogenase, a/b hammerhead"/>
    <property type="match status" value="1"/>
</dbReference>
<protein>
    <submittedName>
        <fullName evidence="4">Xanthine dehydrogenase molybdenum-binding subunit</fullName>
    </submittedName>
</protein>
<keyword evidence="2" id="KW-0560">Oxidoreductase</keyword>
<dbReference type="InterPro" id="IPR008274">
    <property type="entry name" value="AldOxase/xan_DH_MoCoBD1"/>
</dbReference>
<feature type="non-terminal residue" evidence="4">
    <location>
        <position position="363"/>
    </location>
</feature>
<dbReference type="OrthoDB" id="9759099at2"/>
<evidence type="ECO:0000313" key="4">
    <source>
        <dbReference type="EMBL" id="SUQ13278.1"/>
    </source>
</evidence>
<dbReference type="PANTHER" id="PTHR11908">
    <property type="entry name" value="XANTHINE DEHYDROGENASE"/>
    <property type="match status" value="1"/>
</dbReference>
<keyword evidence="1" id="KW-0500">Molybdenum</keyword>
<dbReference type="InterPro" id="IPR036856">
    <property type="entry name" value="Ald_Oxase/Xan_DH_a/b_sf"/>
</dbReference>
<organism evidence="4 5">
    <name type="scientific">Faecalicatena contorta</name>
    <dbReference type="NCBI Taxonomy" id="39482"/>
    <lineage>
        <taxon>Bacteria</taxon>
        <taxon>Bacillati</taxon>
        <taxon>Bacillota</taxon>
        <taxon>Clostridia</taxon>
        <taxon>Lachnospirales</taxon>
        <taxon>Lachnospiraceae</taxon>
        <taxon>Faecalicatena</taxon>
    </lineage>
</organism>
<keyword evidence="5" id="KW-1185">Reference proteome</keyword>
<dbReference type="RefSeq" id="WP_146199430.1">
    <property type="nucleotide sequence ID" value="NZ_QGDS01000002.1"/>
</dbReference>